<evidence type="ECO:0000256" key="2">
    <source>
        <dbReference type="ARBA" id="ARBA00022676"/>
    </source>
</evidence>
<dbReference type="InterPro" id="IPR038577">
    <property type="entry name" value="GT10-like_C_sf"/>
</dbReference>
<dbReference type="SUPFAM" id="SSF53756">
    <property type="entry name" value="UDP-Glycosyltransferase/glycogen phosphorylase"/>
    <property type="match status" value="1"/>
</dbReference>
<dbReference type="GO" id="GO:0016020">
    <property type="term" value="C:membrane"/>
    <property type="evidence" value="ECO:0007669"/>
    <property type="project" value="InterPro"/>
</dbReference>
<evidence type="ECO:0000256" key="1">
    <source>
        <dbReference type="ARBA" id="ARBA00008919"/>
    </source>
</evidence>
<dbReference type="Gene3D" id="3.40.50.11660">
    <property type="entry name" value="Glycosyl transferase family 10, C-terminal domain"/>
    <property type="match status" value="1"/>
</dbReference>
<name>A0A5D3WNF1_9BACT</name>
<dbReference type="EMBL" id="VNIB01000001">
    <property type="protein sequence ID" value="TYP00055.1"/>
    <property type="molecule type" value="Genomic_DNA"/>
</dbReference>
<keyword evidence="3 5" id="KW-0808">Transferase</keyword>
<dbReference type="InterPro" id="IPR001503">
    <property type="entry name" value="Glyco_trans_10"/>
</dbReference>
<reference evidence="5 6" key="1">
    <citation type="submission" date="2019-07" db="EMBL/GenBank/DDBJ databases">
        <title>Genomic Encyclopedia of Type Strains, Phase IV (KMG-IV): sequencing the most valuable type-strain genomes for metagenomic binning, comparative biology and taxonomic classification.</title>
        <authorList>
            <person name="Goeker M."/>
        </authorList>
    </citation>
    <scope>NUCLEOTIDE SEQUENCE [LARGE SCALE GENOMIC DNA]</scope>
    <source>
        <strain evidence="5 6">SS015</strain>
    </source>
</reference>
<evidence type="ECO:0000256" key="3">
    <source>
        <dbReference type="ARBA" id="ARBA00022679"/>
    </source>
</evidence>
<feature type="domain" description="Fucosyltransferase C-terminal" evidence="4">
    <location>
        <begin position="140"/>
        <end position="251"/>
    </location>
</feature>
<comment type="similarity">
    <text evidence="1">Belongs to the glycosyltransferase 10 family.</text>
</comment>
<keyword evidence="2 5" id="KW-0328">Glycosyltransferase</keyword>
<dbReference type="AlphaFoldDB" id="A0A5D3WNF1"/>
<protein>
    <submittedName>
        <fullName evidence="5">Glycosyl transferase family 10 (Putative fucosyltransferase)</fullName>
    </submittedName>
</protein>
<keyword evidence="6" id="KW-1185">Reference proteome</keyword>
<organism evidence="5 6">
    <name type="scientific">Geothermobacter ehrlichii</name>
    <dbReference type="NCBI Taxonomy" id="213224"/>
    <lineage>
        <taxon>Bacteria</taxon>
        <taxon>Pseudomonadati</taxon>
        <taxon>Thermodesulfobacteriota</taxon>
        <taxon>Desulfuromonadia</taxon>
        <taxon>Desulfuromonadales</taxon>
        <taxon>Geothermobacteraceae</taxon>
        <taxon>Geothermobacter</taxon>
    </lineage>
</organism>
<proteinExistence type="inferred from homology"/>
<evidence type="ECO:0000259" key="4">
    <source>
        <dbReference type="Pfam" id="PF00852"/>
    </source>
</evidence>
<sequence length="342" mass="39141">MAKPKNKIRVKLVFRSGSKPDFPWARQCPGGRPEWGACAFTSDPFCRDYDWLVVLDDLPRILPGSREELACPRSNTILITSEPSAVTRYGKAFAGQFARVLTNQEEWALPHPNAIRSQTGNIWFYGKSYDDIKNAPTVPKTELISTVCSSKRQAHTMHARRFDFTWRLKKELPELEIFGHGVRFVEKKYEALDPFKFHLVIENHIAPHLWTEKLADAFLACSVPIYCGCPNVFDYFPEDSLIPINIDDFDGALATIRAVLSREGEYERRLDAVLEARRRVLEDYNLPAMLERIITTDDSPDQKPGGVIYGRRVMRMRHPADFLSFACWKTGNALKKVRTFLG</sequence>
<comment type="caution">
    <text evidence="5">The sequence shown here is derived from an EMBL/GenBank/DDBJ whole genome shotgun (WGS) entry which is preliminary data.</text>
</comment>
<gene>
    <name evidence="5" type="ORF">EDC39_101215</name>
</gene>
<evidence type="ECO:0000313" key="6">
    <source>
        <dbReference type="Proteomes" id="UP000324159"/>
    </source>
</evidence>
<dbReference type="PANTHER" id="PTHR11929:SF194">
    <property type="entry name" value="ALPHA-(1,3)-FUCOSYLTRANSFERASE 10"/>
    <property type="match status" value="1"/>
</dbReference>
<dbReference type="InterPro" id="IPR055270">
    <property type="entry name" value="Glyco_tran_10_C"/>
</dbReference>
<dbReference type="PANTHER" id="PTHR11929">
    <property type="entry name" value="ALPHA- 1,3 -FUCOSYLTRANSFERASE"/>
    <property type="match status" value="1"/>
</dbReference>
<dbReference type="Pfam" id="PF00852">
    <property type="entry name" value="Glyco_transf_10"/>
    <property type="match status" value="1"/>
</dbReference>
<evidence type="ECO:0000313" key="5">
    <source>
        <dbReference type="EMBL" id="TYP00055.1"/>
    </source>
</evidence>
<accession>A0A5D3WNF1</accession>
<dbReference type="OrthoDB" id="9791032at2"/>
<dbReference type="GO" id="GO:0046920">
    <property type="term" value="F:alpha-(1-&gt;3)-fucosyltransferase activity"/>
    <property type="evidence" value="ECO:0007669"/>
    <property type="project" value="TreeGrafter"/>
</dbReference>
<dbReference type="Proteomes" id="UP000324159">
    <property type="component" value="Unassembled WGS sequence"/>
</dbReference>